<evidence type="ECO:0000313" key="25">
    <source>
        <dbReference type="Proteomes" id="UP000005447"/>
    </source>
</evidence>
<dbReference type="GO" id="GO:0016607">
    <property type="term" value="C:nuclear speck"/>
    <property type="evidence" value="ECO:0007669"/>
    <property type="project" value="Ensembl"/>
</dbReference>
<keyword evidence="13" id="KW-0508">mRNA splicing</keyword>
<gene>
    <name evidence="24" type="primary">SDE2</name>
</gene>
<dbReference type="CTD" id="163859"/>
<evidence type="ECO:0000256" key="4">
    <source>
        <dbReference type="ARBA" id="ARBA00022490"/>
    </source>
</evidence>
<dbReference type="OrthoDB" id="547031at2759"/>
<keyword evidence="10" id="KW-0694">RNA-binding</keyword>
<evidence type="ECO:0000256" key="3">
    <source>
        <dbReference type="ARBA" id="ARBA00008726"/>
    </source>
</evidence>
<dbReference type="Proteomes" id="UP000005447">
    <property type="component" value="Unassembled WGS sequence"/>
</dbReference>
<evidence type="ECO:0000256" key="17">
    <source>
        <dbReference type="ARBA" id="ARBA00045469"/>
    </source>
</evidence>
<evidence type="ECO:0000259" key="22">
    <source>
        <dbReference type="Pfam" id="PF22781"/>
    </source>
</evidence>
<accession>H0VRS0</accession>
<keyword evidence="25" id="KW-1185">Reference proteome</keyword>
<keyword evidence="15" id="KW-0131">Cell cycle</keyword>
<dbReference type="Pfam" id="PF22781">
    <property type="entry name" value="Sde2_N_Ubi_vert"/>
    <property type="match status" value="1"/>
</dbReference>
<evidence type="ECO:0000256" key="15">
    <source>
        <dbReference type="ARBA" id="ARBA00023306"/>
    </source>
</evidence>
<keyword evidence="7" id="KW-0507">mRNA processing</keyword>
<evidence type="ECO:0000256" key="10">
    <source>
        <dbReference type="ARBA" id="ARBA00022884"/>
    </source>
</evidence>
<dbReference type="OMA" id="CFWTGLE"/>
<dbReference type="GO" id="GO:0005886">
    <property type="term" value="C:plasma membrane"/>
    <property type="evidence" value="ECO:0007669"/>
    <property type="project" value="Ensembl"/>
</dbReference>
<feature type="region of interest" description="Disordered" evidence="20">
    <location>
        <begin position="183"/>
        <end position="204"/>
    </location>
</feature>
<comment type="function">
    <text evidence="19">Plays a role in pre-mRNA splicing by facilitating excision of relatively short introns featuring weak 3'-splice sites (ss) and high GC content. May recruit CACTIN to the spliceosome.</text>
</comment>
<proteinExistence type="inferred from homology"/>
<dbReference type="GeneTree" id="ENSGT00530000063402"/>
<dbReference type="PANTHER" id="PTHR12786">
    <property type="entry name" value="SPLICING FACTOR SF3A-RELATED"/>
    <property type="match status" value="1"/>
</dbReference>
<reference evidence="24" key="3">
    <citation type="submission" date="2025-09" db="UniProtKB">
        <authorList>
            <consortium name="Ensembl"/>
        </authorList>
    </citation>
    <scope>IDENTIFICATION</scope>
    <source>
        <strain evidence="24">2N</strain>
    </source>
</reference>
<evidence type="ECO:0000256" key="13">
    <source>
        <dbReference type="ARBA" id="ARBA00023187"/>
    </source>
</evidence>
<dbReference type="GeneID" id="100735791"/>
<dbReference type="Pfam" id="PF22782">
    <property type="entry name" value="SDE2"/>
    <property type="match status" value="1"/>
</dbReference>
<dbReference type="eggNOG" id="KOG2827">
    <property type="taxonomic scope" value="Eukaryota"/>
</dbReference>
<dbReference type="Pfam" id="PF13297">
    <property type="entry name" value="SDE2_2C"/>
    <property type="match status" value="1"/>
</dbReference>
<evidence type="ECO:0000256" key="14">
    <source>
        <dbReference type="ARBA" id="ARBA00023242"/>
    </source>
</evidence>
<feature type="compositionally biased region" description="Basic and acidic residues" evidence="20">
    <location>
        <begin position="266"/>
        <end position="288"/>
    </location>
</feature>
<dbReference type="InterPro" id="IPR053821">
    <property type="entry name" value="Sde2_Ubi"/>
</dbReference>
<dbReference type="GO" id="GO:0000479">
    <property type="term" value="P:endonucleolytic cleavage of tricistronic rRNA transcript (SSU-rRNA, 5.8S rRNA, LSU-rRNA)"/>
    <property type="evidence" value="ECO:0007669"/>
    <property type="project" value="Ensembl"/>
</dbReference>
<evidence type="ECO:0000256" key="2">
    <source>
        <dbReference type="ARBA" id="ARBA00004496"/>
    </source>
</evidence>
<keyword evidence="14" id="KW-0539">Nucleus</keyword>
<keyword evidence="9" id="KW-0498">Mitosis</keyword>
<dbReference type="STRING" id="10141.ENSCPOP00000013295"/>
<evidence type="ECO:0000256" key="8">
    <source>
        <dbReference type="ARBA" id="ARBA00022705"/>
    </source>
</evidence>
<dbReference type="GO" id="GO:0051301">
    <property type="term" value="P:cell division"/>
    <property type="evidence" value="ECO:0007669"/>
    <property type="project" value="UniProtKB-KW"/>
</dbReference>
<evidence type="ECO:0000256" key="20">
    <source>
        <dbReference type="SAM" id="MobiDB-lite"/>
    </source>
</evidence>
<dbReference type="PANTHER" id="PTHR12786:SF1">
    <property type="entry name" value="SPLICING REGULATOR SDE2"/>
    <property type="match status" value="1"/>
</dbReference>
<dbReference type="InterPro" id="IPR053822">
    <property type="entry name" value="SDE2-like_dom"/>
</dbReference>
<evidence type="ECO:0000259" key="23">
    <source>
        <dbReference type="Pfam" id="PF22782"/>
    </source>
</evidence>
<dbReference type="GO" id="GO:0016567">
    <property type="term" value="P:protein ubiquitination"/>
    <property type="evidence" value="ECO:0007669"/>
    <property type="project" value="Ensembl"/>
</dbReference>
<comment type="subcellular location">
    <subcellularLocation>
        <location evidence="2">Cytoplasm</location>
    </subcellularLocation>
    <subcellularLocation>
        <location evidence="1">Nucleus</location>
    </subcellularLocation>
</comment>
<dbReference type="GO" id="GO:0045292">
    <property type="term" value="P:mRNA cis splicing, via spliceosome"/>
    <property type="evidence" value="ECO:0007669"/>
    <property type="project" value="Ensembl"/>
</dbReference>
<comment type="function">
    <text evidence="17">Plays a role in ribosome biogenesis by enabling SNORD3- and SNORD118-dependent cleavage of the 47S rRNA precursor. Binds ncRNA (non-coding RNA) including the snoRNAs SNORD3 and SNORD118.</text>
</comment>
<evidence type="ECO:0000259" key="21">
    <source>
        <dbReference type="Pfam" id="PF13297"/>
    </source>
</evidence>
<dbReference type="HOGENOM" id="CLU_042333_0_0_1"/>
<evidence type="ECO:0000256" key="7">
    <source>
        <dbReference type="ARBA" id="ARBA00022664"/>
    </source>
</evidence>
<feature type="domain" description="SDE2/SF3A3 SAP" evidence="21">
    <location>
        <begin position="371"/>
        <end position="446"/>
    </location>
</feature>
<evidence type="ECO:0000256" key="5">
    <source>
        <dbReference type="ARBA" id="ARBA00022517"/>
    </source>
</evidence>
<dbReference type="KEGG" id="cpoc:100735791"/>
<comment type="similarity">
    <text evidence="3">Belongs to the SDE2 family.</text>
</comment>
<dbReference type="InterPro" id="IPR025086">
    <property type="entry name" value="SDE2/SF3A3_SAP"/>
</dbReference>
<dbReference type="Ensembl" id="ENSCPOT00000014901.3">
    <property type="protein sequence ID" value="ENSCPOP00000013295.2"/>
    <property type="gene ID" value="ENSCPOG00000014756.4"/>
</dbReference>
<dbReference type="FunCoup" id="H0VRS0">
    <property type="interactions" value="4540"/>
</dbReference>
<dbReference type="GO" id="GO:0003684">
    <property type="term" value="F:damaged DNA binding"/>
    <property type="evidence" value="ECO:0007669"/>
    <property type="project" value="Ensembl"/>
</dbReference>
<keyword evidence="11" id="KW-0175">Coiled coil</keyword>
<keyword evidence="8" id="KW-0235">DNA replication</keyword>
<evidence type="ECO:0000313" key="24">
    <source>
        <dbReference type="Ensembl" id="ENSCPOP00000013295.2"/>
    </source>
</evidence>
<sequence>MAETGTQVWVRGLGFGCKAVFCDTARCSVRDVIHRYCQHLNVPLECFFVKCGGTLISTSGPVQHGAVYSLEPRLCGGKGGFGSMLRALGAQIEKTTNREACRDLSGRRLRDVNHEKAMADWVKQQAERDAEKEQKRLERLQRKLAEPKHCFTSPEYQQQCQEMAERLEDSVLRGIQAVSSKMVSAEVGDNRKRPNKSQTDHGVSAKRRKCFWLSMEGLETAKESSSESSDDDSEEAPSTSGKSFSTPKCSRDHIEVAAEYPNRAQRARELTPDSESSEKQQDPATDLRKCISEDTCAELGQTSVEEHRQEEMVRGTEATWEKKKAEHQEPAEEVAAGTVLNKDKETKEMIDGEGTATVAPGEDRGSIPVAKVEDTASGNTGLTEDGLDLLAFSSAADLELLGLEKLKCALQALGLKCGGTLQERAARLFSVRGLAREQMKPVLFAKPVKGKKK</sequence>
<dbReference type="Bgee" id="ENSCPOG00000014756">
    <property type="expression patterns" value="Expressed in testis and 13 other cell types or tissues"/>
</dbReference>
<dbReference type="InParanoid" id="H0VRS0"/>
<reference evidence="24" key="2">
    <citation type="submission" date="2025-08" db="UniProtKB">
        <authorList>
            <consortium name="Ensembl"/>
        </authorList>
    </citation>
    <scope>IDENTIFICATION</scope>
    <source>
        <strain evidence="24">2N</strain>
    </source>
</reference>
<feature type="compositionally biased region" description="Polar residues" evidence="20">
    <location>
        <begin position="236"/>
        <end position="248"/>
    </location>
</feature>
<keyword evidence="6" id="KW-0132">Cell division</keyword>
<dbReference type="InterPro" id="IPR051421">
    <property type="entry name" value="RNA_Proc_DNA_Dmg_Regulator"/>
</dbReference>
<feature type="domain" description="Splicing regulator SDE2 ubiquitin" evidence="22">
    <location>
        <begin position="1"/>
        <end position="75"/>
    </location>
</feature>
<evidence type="ECO:0000256" key="11">
    <source>
        <dbReference type="ARBA" id="ARBA00023054"/>
    </source>
</evidence>
<evidence type="ECO:0000256" key="6">
    <source>
        <dbReference type="ARBA" id="ARBA00022618"/>
    </source>
</evidence>
<organism evidence="24 25">
    <name type="scientific">Cavia porcellus</name>
    <name type="common">Guinea pig</name>
    <dbReference type="NCBI Taxonomy" id="10141"/>
    <lineage>
        <taxon>Eukaryota</taxon>
        <taxon>Metazoa</taxon>
        <taxon>Chordata</taxon>
        <taxon>Craniata</taxon>
        <taxon>Vertebrata</taxon>
        <taxon>Euteleostomi</taxon>
        <taxon>Mammalia</taxon>
        <taxon>Eutheria</taxon>
        <taxon>Euarchontoglires</taxon>
        <taxon>Glires</taxon>
        <taxon>Rodentia</taxon>
        <taxon>Hystricomorpha</taxon>
        <taxon>Caviidae</taxon>
        <taxon>Cavia</taxon>
    </lineage>
</organism>
<dbReference type="EMBL" id="AAKN02053942">
    <property type="status" value="NOT_ANNOTATED_CDS"/>
    <property type="molecule type" value="Genomic_DNA"/>
</dbReference>
<keyword evidence="12" id="KW-0238">DNA-binding</keyword>
<name>H0VRS0_CAVPO</name>
<protein>
    <recommendedName>
        <fullName evidence="16">Replication stress response regulator SDE2</fullName>
    </recommendedName>
</protein>
<dbReference type="GO" id="GO:0006260">
    <property type="term" value="P:DNA replication"/>
    <property type="evidence" value="ECO:0007669"/>
    <property type="project" value="UniProtKB-KW"/>
</dbReference>
<dbReference type="EMBL" id="AAKN02053941">
    <property type="status" value="NOT_ANNOTATED_CDS"/>
    <property type="molecule type" value="Genomic_DNA"/>
</dbReference>
<evidence type="ECO:0000256" key="18">
    <source>
        <dbReference type="ARBA" id="ARBA00045767"/>
    </source>
</evidence>
<dbReference type="GO" id="GO:0034644">
    <property type="term" value="P:cellular response to UV"/>
    <property type="evidence" value="ECO:0007669"/>
    <property type="project" value="Ensembl"/>
</dbReference>
<dbReference type="GO" id="GO:0031571">
    <property type="term" value="P:mitotic G1 DNA damage checkpoint signaling"/>
    <property type="evidence" value="ECO:0007669"/>
    <property type="project" value="Ensembl"/>
</dbReference>
<evidence type="ECO:0000256" key="12">
    <source>
        <dbReference type="ARBA" id="ARBA00023125"/>
    </source>
</evidence>
<dbReference type="GO" id="GO:0005794">
    <property type="term" value="C:Golgi apparatus"/>
    <property type="evidence" value="ECO:0007669"/>
    <property type="project" value="Ensembl"/>
</dbReference>
<dbReference type="AlphaFoldDB" id="H0VRS0"/>
<keyword evidence="5" id="KW-0690">Ribosome biogenesis</keyword>
<reference evidence="25" key="1">
    <citation type="journal article" date="2011" name="Nature">
        <title>A high-resolution map of human evolutionary constraint using 29 mammals.</title>
        <authorList>
            <person name="Lindblad-Toh K."/>
            <person name="Garber M."/>
            <person name="Zuk O."/>
            <person name="Lin M.F."/>
            <person name="Parker B.J."/>
            <person name="Washietl S."/>
            <person name="Kheradpour P."/>
            <person name="Ernst J."/>
            <person name="Jordan G."/>
            <person name="Mauceli E."/>
            <person name="Ward L.D."/>
            <person name="Lowe C.B."/>
            <person name="Holloway A.K."/>
            <person name="Clamp M."/>
            <person name="Gnerre S."/>
            <person name="Alfoldi J."/>
            <person name="Beal K."/>
            <person name="Chang J."/>
            <person name="Clawson H."/>
            <person name="Cuff J."/>
            <person name="Di Palma F."/>
            <person name="Fitzgerald S."/>
            <person name="Flicek P."/>
            <person name="Guttman M."/>
            <person name="Hubisz M.J."/>
            <person name="Jaffe D.B."/>
            <person name="Jungreis I."/>
            <person name="Kent W.J."/>
            <person name="Kostka D."/>
            <person name="Lara M."/>
            <person name="Martins A.L."/>
            <person name="Massingham T."/>
            <person name="Moltke I."/>
            <person name="Raney B.J."/>
            <person name="Rasmussen M.D."/>
            <person name="Robinson J."/>
            <person name="Stark A."/>
            <person name="Vilella A.J."/>
            <person name="Wen J."/>
            <person name="Xie X."/>
            <person name="Zody M.C."/>
            <person name="Baldwin J."/>
            <person name="Bloom T."/>
            <person name="Chin C.W."/>
            <person name="Heiman D."/>
            <person name="Nicol R."/>
            <person name="Nusbaum C."/>
            <person name="Young S."/>
            <person name="Wilkinson J."/>
            <person name="Worley K.C."/>
            <person name="Kovar C.L."/>
            <person name="Muzny D.M."/>
            <person name="Gibbs R.A."/>
            <person name="Cree A."/>
            <person name="Dihn H.H."/>
            <person name="Fowler G."/>
            <person name="Jhangiani S."/>
            <person name="Joshi V."/>
            <person name="Lee S."/>
            <person name="Lewis L.R."/>
            <person name="Nazareth L.V."/>
            <person name="Okwuonu G."/>
            <person name="Santibanez J."/>
            <person name="Warren W.C."/>
            <person name="Mardis E.R."/>
            <person name="Weinstock G.M."/>
            <person name="Wilson R.K."/>
            <person name="Delehaunty K."/>
            <person name="Dooling D."/>
            <person name="Fronik C."/>
            <person name="Fulton L."/>
            <person name="Fulton B."/>
            <person name="Graves T."/>
            <person name="Minx P."/>
            <person name="Sodergren E."/>
            <person name="Birney E."/>
            <person name="Margulies E.H."/>
            <person name="Herrero J."/>
            <person name="Green E.D."/>
            <person name="Haussler D."/>
            <person name="Siepel A."/>
            <person name="Goldman N."/>
            <person name="Pollard K.S."/>
            <person name="Pedersen J.S."/>
            <person name="Lander E.S."/>
            <person name="Kellis M."/>
        </authorList>
    </citation>
    <scope>NUCLEOTIDE SEQUENCE [LARGE SCALE GENOMIC DNA]</scope>
    <source>
        <strain evidence="25">2N</strain>
    </source>
</reference>
<evidence type="ECO:0000256" key="1">
    <source>
        <dbReference type="ARBA" id="ARBA00004123"/>
    </source>
</evidence>
<comment type="function">
    <text evidence="18">Inhibits translesion DNA synthesis by preventing monoubiquitination of PCNA, this is necessary to counteract damage due to ultraviolet light-induced replication stress. SDE2 is cleaved following PCNA binding, and its complete degradation is necessary to allow S-phase progression following DNA damage.</text>
</comment>
<keyword evidence="4" id="KW-0963">Cytoplasm</keyword>
<dbReference type="VEuPathDB" id="HostDB:ENSCPOG00000014756"/>
<evidence type="ECO:0000256" key="9">
    <source>
        <dbReference type="ARBA" id="ARBA00022776"/>
    </source>
</evidence>
<feature type="region of interest" description="Disordered" evidence="20">
    <location>
        <begin position="219"/>
        <end position="288"/>
    </location>
</feature>
<evidence type="ECO:0000256" key="19">
    <source>
        <dbReference type="ARBA" id="ARBA00045882"/>
    </source>
</evidence>
<dbReference type="GO" id="GO:0016485">
    <property type="term" value="P:protein processing"/>
    <property type="evidence" value="ECO:0007669"/>
    <property type="project" value="Ensembl"/>
</dbReference>
<feature type="domain" description="SDE2-like" evidence="23">
    <location>
        <begin position="76"/>
        <end position="171"/>
    </location>
</feature>
<dbReference type="GO" id="GO:0005829">
    <property type="term" value="C:cytosol"/>
    <property type="evidence" value="ECO:0007669"/>
    <property type="project" value="Ensembl"/>
</dbReference>
<evidence type="ECO:0000256" key="16">
    <source>
        <dbReference type="ARBA" id="ARBA00034556"/>
    </source>
</evidence>
<dbReference type="GO" id="GO:0030515">
    <property type="term" value="F:snoRNA binding"/>
    <property type="evidence" value="ECO:0007669"/>
    <property type="project" value="Ensembl"/>
</dbReference>